<protein>
    <recommendedName>
        <fullName evidence="3">DUF4177 domain-containing protein</fullName>
    </recommendedName>
</protein>
<dbReference type="EMBL" id="FNDK01000024">
    <property type="protein sequence ID" value="SDI17867.1"/>
    <property type="molecule type" value="Genomic_DNA"/>
</dbReference>
<dbReference type="RefSeq" id="WP_175487550.1">
    <property type="nucleotide sequence ID" value="NZ_FNDK01000024.1"/>
</dbReference>
<dbReference type="AlphaFoldDB" id="A0A1G8IGF7"/>
<organism evidence="1 2">
    <name type="scientific">Alteribacillus persepolensis</name>
    <dbReference type="NCBI Taxonomy" id="568899"/>
    <lineage>
        <taxon>Bacteria</taxon>
        <taxon>Bacillati</taxon>
        <taxon>Bacillota</taxon>
        <taxon>Bacilli</taxon>
        <taxon>Bacillales</taxon>
        <taxon>Bacillaceae</taxon>
        <taxon>Alteribacillus</taxon>
    </lineage>
</organism>
<reference evidence="1 2" key="1">
    <citation type="submission" date="2016-10" db="EMBL/GenBank/DDBJ databases">
        <authorList>
            <person name="de Groot N.N."/>
        </authorList>
    </citation>
    <scope>NUCLEOTIDE SEQUENCE [LARGE SCALE GENOMIC DNA]</scope>
    <source>
        <strain evidence="1 2">DSM 21632</strain>
    </source>
</reference>
<evidence type="ECO:0008006" key="3">
    <source>
        <dbReference type="Google" id="ProtNLM"/>
    </source>
</evidence>
<proteinExistence type="predicted"/>
<sequence>MNLHCSDYKQVNLLLKEGWSLVDVRNSTPSGYGFVYVLKKLKNTIFI</sequence>
<keyword evidence="2" id="KW-1185">Reference proteome</keyword>
<evidence type="ECO:0000313" key="2">
    <source>
        <dbReference type="Proteomes" id="UP000199163"/>
    </source>
</evidence>
<name>A0A1G8IGF7_9BACI</name>
<dbReference type="Proteomes" id="UP000199163">
    <property type="component" value="Unassembled WGS sequence"/>
</dbReference>
<evidence type="ECO:0000313" key="1">
    <source>
        <dbReference type="EMBL" id="SDI17867.1"/>
    </source>
</evidence>
<dbReference type="STRING" id="568899.SAMN05192534_1248"/>
<accession>A0A1G8IGF7</accession>
<gene>
    <name evidence="1" type="ORF">SAMN05192534_1248</name>
</gene>